<proteinExistence type="predicted"/>
<dbReference type="AlphaFoldDB" id="A0A9P4MJD2"/>
<gene>
    <name evidence="1" type="ORF">K461DRAFT_291984</name>
</gene>
<protein>
    <submittedName>
        <fullName evidence="1">Uncharacterized protein</fullName>
    </submittedName>
</protein>
<evidence type="ECO:0000313" key="2">
    <source>
        <dbReference type="Proteomes" id="UP000799439"/>
    </source>
</evidence>
<dbReference type="EMBL" id="ML996083">
    <property type="protein sequence ID" value="KAF2155098.1"/>
    <property type="molecule type" value="Genomic_DNA"/>
</dbReference>
<evidence type="ECO:0000313" key="1">
    <source>
        <dbReference type="EMBL" id="KAF2155098.1"/>
    </source>
</evidence>
<keyword evidence="2" id="KW-1185">Reference proteome</keyword>
<dbReference type="OrthoDB" id="4510061at2759"/>
<dbReference type="Proteomes" id="UP000799439">
    <property type="component" value="Unassembled WGS sequence"/>
</dbReference>
<organism evidence="1 2">
    <name type="scientific">Myriangium duriaei CBS 260.36</name>
    <dbReference type="NCBI Taxonomy" id="1168546"/>
    <lineage>
        <taxon>Eukaryota</taxon>
        <taxon>Fungi</taxon>
        <taxon>Dikarya</taxon>
        <taxon>Ascomycota</taxon>
        <taxon>Pezizomycotina</taxon>
        <taxon>Dothideomycetes</taxon>
        <taxon>Dothideomycetidae</taxon>
        <taxon>Myriangiales</taxon>
        <taxon>Myriangiaceae</taxon>
        <taxon>Myriangium</taxon>
    </lineage>
</organism>
<reference evidence="1" key="1">
    <citation type="journal article" date="2020" name="Stud. Mycol.">
        <title>101 Dothideomycetes genomes: a test case for predicting lifestyles and emergence of pathogens.</title>
        <authorList>
            <person name="Haridas S."/>
            <person name="Albert R."/>
            <person name="Binder M."/>
            <person name="Bloem J."/>
            <person name="Labutti K."/>
            <person name="Salamov A."/>
            <person name="Andreopoulos B."/>
            <person name="Baker S."/>
            <person name="Barry K."/>
            <person name="Bills G."/>
            <person name="Bluhm B."/>
            <person name="Cannon C."/>
            <person name="Castanera R."/>
            <person name="Culley D."/>
            <person name="Daum C."/>
            <person name="Ezra D."/>
            <person name="Gonzalez J."/>
            <person name="Henrissat B."/>
            <person name="Kuo A."/>
            <person name="Liang C."/>
            <person name="Lipzen A."/>
            <person name="Lutzoni F."/>
            <person name="Magnuson J."/>
            <person name="Mondo S."/>
            <person name="Nolan M."/>
            <person name="Ohm R."/>
            <person name="Pangilinan J."/>
            <person name="Park H.-J."/>
            <person name="Ramirez L."/>
            <person name="Alfaro M."/>
            <person name="Sun H."/>
            <person name="Tritt A."/>
            <person name="Yoshinaga Y."/>
            <person name="Zwiers L.-H."/>
            <person name="Turgeon B."/>
            <person name="Goodwin S."/>
            <person name="Spatafora J."/>
            <person name="Crous P."/>
            <person name="Grigoriev I."/>
        </authorList>
    </citation>
    <scope>NUCLEOTIDE SEQUENCE</scope>
    <source>
        <strain evidence="1">CBS 260.36</strain>
    </source>
</reference>
<name>A0A9P4MJD2_9PEZI</name>
<comment type="caution">
    <text evidence="1">The sequence shown here is derived from an EMBL/GenBank/DDBJ whole genome shotgun (WGS) entry which is preliminary data.</text>
</comment>
<sequence length="206" mass="23299">MPYLYHGGDIIAQRQSDSPPSQASTMADGLNNARAMRVAEIIQDYRNIQAYFSSLRVSIPSQYANTDGYLILRQCIAEASHLLSMPYSATSTHPQGDAEREKTQLRQVLLDAGVRRHRAHKNYLRAIAAQRWIASRDAVLRARHTKPEHAHAMLLQATQALRNEIQSITDSIVERTLRSHDQAQGKWLAEDPSLAIILQMLQRHAR</sequence>
<accession>A0A9P4MJD2</accession>